<dbReference type="Gene3D" id="2.60.120.200">
    <property type="match status" value="1"/>
</dbReference>
<evidence type="ECO:0000259" key="1">
    <source>
        <dbReference type="Pfam" id="PF21294"/>
    </source>
</evidence>
<comment type="caution">
    <text evidence="2">The sequence shown here is derived from an EMBL/GenBank/DDBJ whole genome shotgun (WGS) entry which is preliminary data.</text>
</comment>
<organism evidence="2 3">
    <name type="scientific">Bythopirellula polymerisocia</name>
    <dbReference type="NCBI Taxonomy" id="2528003"/>
    <lineage>
        <taxon>Bacteria</taxon>
        <taxon>Pseudomonadati</taxon>
        <taxon>Planctomycetota</taxon>
        <taxon>Planctomycetia</taxon>
        <taxon>Pirellulales</taxon>
        <taxon>Lacipirellulaceae</taxon>
        <taxon>Bythopirellula</taxon>
    </lineage>
</organism>
<accession>A0A5C6CAT8</accession>
<name>A0A5C6CAT8_9BACT</name>
<sequence length="310" mass="34787">MYLNTVMNLARQRGLMGFRILAAVFLLILSSAQPISAKADPDQILGIAARYPADRGIAADEDVVVAFDFEGDQWTDDLEVHAPSDAISLVEANTDIASFKPLNGRAISMEVKSGDFYGGSLEYFFAKHNEGIEPEAIYFRYYLRFGEDWDGLGGKLPGFGGTYNRAGWGGKPSNGYNGWSARGSFGRIKNDKVPIGTYCYHADMTSQYGSAWHWDLGNRGLLEKNRWYCIEQFLHLNSPDASNGIIRAWVDGKIAFEKTDIKFRKTDKLRIEKAWFNVYHGGKTRATSEDHLFIDNIVIARRYIGPLQPD</sequence>
<dbReference type="PANTHER" id="PTHR40124">
    <property type="match status" value="1"/>
</dbReference>
<dbReference type="PANTHER" id="PTHR40124:SF1">
    <property type="entry name" value="DISAGGREGATASE RELATED REPEAT PROTEIN"/>
    <property type="match status" value="1"/>
</dbReference>
<proteinExistence type="predicted"/>
<feature type="domain" description="Polysaccharide lyase 14" evidence="1">
    <location>
        <begin position="126"/>
        <end position="285"/>
    </location>
</feature>
<protein>
    <recommendedName>
        <fullName evidence="1">Polysaccharide lyase 14 domain-containing protein</fullName>
    </recommendedName>
</protein>
<keyword evidence="3" id="KW-1185">Reference proteome</keyword>
<dbReference type="Pfam" id="PF21294">
    <property type="entry name" value="Polysacc_lyase_14"/>
    <property type="match status" value="1"/>
</dbReference>
<evidence type="ECO:0000313" key="3">
    <source>
        <dbReference type="Proteomes" id="UP000318437"/>
    </source>
</evidence>
<reference evidence="2 3" key="1">
    <citation type="submission" date="2019-02" db="EMBL/GenBank/DDBJ databases">
        <title>Deep-cultivation of Planctomycetes and their phenomic and genomic characterization uncovers novel biology.</title>
        <authorList>
            <person name="Wiegand S."/>
            <person name="Jogler M."/>
            <person name="Boedeker C."/>
            <person name="Pinto D."/>
            <person name="Vollmers J."/>
            <person name="Rivas-Marin E."/>
            <person name="Kohn T."/>
            <person name="Peeters S.H."/>
            <person name="Heuer A."/>
            <person name="Rast P."/>
            <person name="Oberbeckmann S."/>
            <person name="Bunk B."/>
            <person name="Jeske O."/>
            <person name="Meyerdierks A."/>
            <person name="Storesund J.E."/>
            <person name="Kallscheuer N."/>
            <person name="Luecker S."/>
            <person name="Lage O.M."/>
            <person name="Pohl T."/>
            <person name="Merkel B.J."/>
            <person name="Hornburger P."/>
            <person name="Mueller R.-W."/>
            <person name="Bruemmer F."/>
            <person name="Labrenz M."/>
            <person name="Spormann A.M."/>
            <person name="Op Den Camp H."/>
            <person name="Overmann J."/>
            <person name="Amann R."/>
            <person name="Jetten M.S.M."/>
            <person name="Mascher T."/>
            <person name="Medema M.H."/>
            <person name="Devos D.P."/>
            <person name="Kaster A.-K."/>
            <person name="Ovreas L."/>
            <person name="Rohde M."/>
            <person name="Galperin M.Y."/>
            <person name="Jogler C."/>
        </authorList>
    </citation>
    <scope>NUCLEOTIDE SEQUENCE [LARGE SCALE GENOMIC DNA]</scope>
    <source>
        <strain evidence="2 3">Pla144</strain>
    </source>
</reference>
<dbReference type="EMBL" id="SJPS01000010">
    <property type="protein sequence ID" value="TWU21338.1"/>
    <property type="molecule type" value="Genomic_DNA"/>
</dbReference>
<gene>
    <name evidence="2" type="ORF">Pla144_45580</name>
</gene>
<evidence type="ECO:0000313" key="2">
    <source>
        <dbReference type="EMBL" id="TWU21338.1"/>
    </source>
</evidence>
<dbReference type="Proteomes" id="UP000318437">
    <property type="component" value="Unassembled WGS sequence"/>
</dbReference>
<dbReference type="AlphaFoldDB" id="A0A5C6CAT8"/>
<dbReference type="InterPro" id="IPR048958">
    <property type="entry name" value="Polysacc_lyase_14"/>
</dbReference>